<organism evidence="1 2">
    <name type="scientific">Candidatus Yanofskybacteria bacterium RIFCSPHIGHO2_02_FULL_38_22b</name>
    <dbReference type="NCBI Taxonomy" id="1802673"/>
    <lineage>
        <taxon>Bacteria</taxon>
        <taxon>Candidatus Yanofskyibacteriota</taxon>
    </lineage>
</organism>
<sequence length="249" mass="28261">MCTLIVAHRLFDGFPVVVAANRDELLDRPSELPCIRGAGIFAPKDLQRGGSWIGVNEQGVFAALTNRSHVKSKPDRESRGDLIMQALQYGTAKSAFEDFRLFDGKRFNGFNLVIADKNRMYLLRGNGVIINSFLKSDQLLLATNVGVAEVDDLGPDRCKNIFKVWHKNSMGGCEPTLEVLSQLLDIHNPYPHGTCIYEPSFNYGTKSSSVIRLREVDNEEWEYWHRERTSTERHICEEVFGPKMTVRIR</sequence>
<comment type="caution">
    <text evidence="1">The sequence shown here is derived from an EMBL/GenBank/DDBJ whole genome shotgun (WGS) entry which is preliminary data.</text>
</comment>
<gene>
    <name evidence="1" type="ORF">A3B86_02520</name>
</gene>
<protein>
    <recommendedName>
        <fullName evidence="3">NRDE family protein</fullName>
    </recommendedName>
</protein>
<dbReference type="Proteomes" id="UP000176834">
    <property type="component" value="Unassembled WGS sequence"/>
</dbReference>
<proteinExistence type="predicted"/>
<dbReference type="AlphaFoldDB" id="A0A1F8F5Z9"/>
<evidence type="ECO:0000313" key="2">
    <source>
        <dbReference type="Proteomes" id="UP000176834"/>
    </source>
</evidence>
<dbReference type="EMBL" id="MGJN01000003">
    <property type="protein sequence ID" value="OGN07686.1"/>
    <property type="molecule type" value="Genomic_DNA"/>
</dbReference>
<evidence type="ECO:0000313" key="1">
    <source>
        <dbReference type="EMBL" id="OGN07686.1"/>
    </source>
</evidence>
<accession>A0A1F8F5Z9</accession>
<evidence type="ECO:0008006" key="3">
    <source>
        <dbReference type="Google" id="ProtNLM"/>
    </source>
</evidence>
<reference evidence="1 2" key="1">
    <citation type="journal article" date="2016" name="Nat. Commun.">
        <title>Thousands of microbial genomes shed light on interconnected biogeochemical processes in an aquifer system.</title>
        <authorList>
            <person name="Anantharaman K."/>
            <person name="Brown C.T."/>
            <person name="Hug L.A."/>
            <person name="Sharon I."/>
            <person name="Castelle C.J."/>
            <person name="Probst A.J."/>
            <person name="Thomas B.C."/>
            <person name="Singh A."/>
            <person name="Wilkins M.J."/>
            <person name="Karaoz U."/>
            <person name="Brodie E.L."/>
            <person name="Williams K.H."/>
            <person name="Hubbard S.S."/>
            <person name="Banfield J.F."/>
        </authorList>
    </citation>
    <scope>NUCLEOTIDE SEQUENCE [LARGE SCALE GENOMIC DNA]</scope>
</reference>
<dbReference type="PANTHER" id="PTHR17985:SF8">
    <property type="entry name" value="TRANSPORT AND GOLGI ORGANIZATION PROTEIN 2 HOMOLOG"/>
    <property type="match status" value="1"/>
</dbReference>
<dbReference type="PANTHER" id="PTHR17985">
    <property type="entry name" value="SER/THR-RICH PROTEIN T10 IN DGCR REGION"/>
    <property type="match status" value="1"/>
</dbReference>
<dbReference type="InterPro" id="IPR008551">
    <property type="entry name" value="TANGO2"/>
</dbReference>
<dbReference type="Gene3D" id="3.60.60.10">
    <property type="entry name" value="Penicillin V Acylase, Chain A"/>
    <property type="match status" value="1"/>
</dbReference>
<dbReference type="Pfam" id="PF05742">
    <property type="entry name" value="TANGO2"/>
    <property type="match status" value="1"/>
</dbReference>
<name>A0A1F8F5Z9_9BACT</name>